<comment type="caution">
    <text evidence="1">The sequence shown here is derived from an EMBL/GenBank/DDBJ whole genome shotgun (WGS) entry which is preliminary data.</text>
</comment>
<sequence length="94" mass="10728">MKILREDTTQIVNCKNTVFLNSFAIKGDLNASNATCKTPTSISLIDHLLINREISLVYKLQIEENLLSDHNRQLISMAQNTKSHKPKTNEKLYL</sequence>
<reference evidence="1 2" key="1">
    <citation type="journal article" date="2021" name="BMC Biol.">
        <title>Horizontally acquired antibacterial genes associated with adaptive radiation of ladybird beetles.</title>
        <authorList>
            <person name="Li H.S."/>
            <person name="Tang X.F."/>
            <person name="Huang Y.H."/>
            <person name="Xu Z.Y."/>
            <person name="Chen M.L."/>
            <person name="Du X.Y."/>
            <person name="Qiu B.Y."/>
            <person name="Chen P.T."/>
            <person name="Zhang W."/>
            <person name="Slipinski A."/>
            <person name="Escalona H.E."/>
            <person name="Waterhouse R.M."/>
            <person name="Zwick A."/>
            <person name="Pang H."/>
        </authorList>
    </citation>
    <scope>NUCLEOTIDE SEQUENCE [LARGE SCALE GENOMIC DNA]</scope>
    <source>
        <strain evidence="1">SYSU2018</strain>
    </source>
</reference>
<dbReference type="AlphaFoldDB" id="A0ABD2N2M0"/>
<gene>
    <name evidence="1" type="ORF">HHI36_014410</name>
</gene>
<proteinExistence type="predicted"/>
<accession>A0ABD2N2M0</accession>
<organism evidence="1 2">
    <name type="scientific">Cryptolaemus montrouzieri</name>
    <dbReference type="NCBI Taxonomy" id="559131"/>
    <lineage>
        <taxon>Eukaryota</taxon>
        <taxon>Metazoa</taxon>
        <taxon>Ecdysozoa</taxon>
        <taxon>Arthropoda</taxon>
        <taxon>Hexapoda</taxon>
        <taxon>Insecta</taxon>
        <taxon>Pterygota</taxon>
        <taxon>Neoptera</taxon>
        <taxon>Endopterygota</taxon>
        <taxon>Coleoptera</taxon>
        <taxon>Polyphaga</taxon>
        <taxon>Cucujiformia</taxon>
        <taxon>Coccinelloidea</taxon>
        <taxon>Coccinellidae</taxon>
        <taxon>Scymninae</taxon>
        <taxon>Scymnini</taxon>
        <taxon>Cryptolaemus</taxon>
    </lineage>
</organism>
<dbReference type="Proteomes" id="UP001516400">
    <property type="component" value="Unassembled WGS sequence"/>
</dbReference>
<evidence type="ECO:0000313" key="2">
    <source>
        <dbReference type="Proteomes" id="UP001516400"/>
    </source>
</evidence>
<protein>
    <submittedName>
        <fullName evidence="1">Uncharacterized protein</fullName>
    </submittedName>
</protein>
<evidence type="ECO:0000313" key="1">
    <source>
        <dbReference type="EMBL" id="KAL3272953.1"/>
    </source>
</evidence>
<name>A0ABD2N2M0_9CUCU</name>
<dbReference type="EMBL" id="JABFTP020000062">
    <property type="protein sequence ID" value="KAL3272953.1"/>
    <property type="molecule type" value="Genomic_DNA"/>
</dbReference>
<keyword evidence="2" id="KW-1185">Reference proteome</keyword>